<name>A0A511AE75_9MICO</name>
<reference evidence="1 2" key="1">
    <citation type="submission" date="2019-07" db="EMBL/GenBank/DDBJ databases">
        <title>Whole genome shotgun sequence of Microbacterium aerolatum NBRC 103071.</title>
        <authorList>
            <person name="Hosoyama A."/>
            <person name="Uohara A."/>
            <person name="Ohji S."/>
            <person name="Ichikawa N."/>
        </authorList>
    </citation>
    <scope>NUCLEOTIDE SEQUENCE [LARGE SCALE GENOMIC DNA]</scope>
    <source>
        <strain evidence="1 2">NBRC 103071</strain>
    </source>
</reference>
<keyword evidence="2" id="KW-1185">Reference proteome</keyword>
<dbReference type="Proteomes" id="UP000321225">
    <property type="component" value="Unassembled WGS sequence"/>
</dbReference>
<comment type="caution">
    <text evidence="1">The sequence shown here is derived from an EMBL/GenBank/DDBJ whole genome shotgun (WGS) entry which is preliminary data.</text>
</comment>
<evidence type="ECO:0000313" key="2">
    <source>
        <dbReference type="Proteomes" id="UP000321225"/>
    </source>
</evidence>
<evidence type="ECO:0008006" key="3">
    <source>
        <dbReference type="Google" id="ProtNLM"/>
    </source>
</evidence>
<evidence type="ECO:0000313" key="1">
    <source>
        <dbReference type="EMBL" id="GEK86429.1"/>
    </source>
</evidence>
<accession>A0A511AE75</accession>
<organism evidence="1 2">
    <name type="scientific">Microbacterium aerolatum</name>
    <dbReference type="NCBI Taxonomy" id="153731"/>
    <lineage>
        <taxon>Bacteria</taxon>
        <taxon>Bacillati</taxon>
        <taxon>Actinomycetota</taxon>
        <taxon>Actinomycetes</taxon>
        <taxon>Micrococcales</taxon>
        <taxon>Microbacteriaceae</taxon>
        <taxon>Microbacterium</taxon>
    </lineage>
</organism>
<dbReference type="AlphaFoldDB" id="A0A511AE75"/>
<dbReference type="SUPFAM" id="SSF53474">
    <property type="entry name" value="alpha/beta-Hydrolases"/>
    <property type="match status" value="1"/>
</dbReference>
<protein>
    <recommendedName>
        <fullName evidence="3">Alpha/beta hydrolase</fullName>
    </recommendedName>
</protein>
<gene>
    <name evidence="1" type="ORF">MAE01_16050</name>
</gene>
<proteinExistence type="predicted"/>
<dbReference type="InterPro" id="IPR029058">
    <property type="entry name" value="AB_hydrolase_fold"/>
</dbReference>
<sequence>MSDEDMSVESWALPIRSAVADLGPDDLVAGHSFGGSILLTVLGERAWRVRRVHLLAMPNWGADGWEVEEYDFDGPEPPQSLTLHHCRDDTVVPFAHLALNTRMLPGARVEAHATGGHQFEDELPELLGA</sequence>
<dbReference type="EMBL" id="BJUW01000006">
    <property type="protein sequence ID" value="GEK86429.1"/>
    <property type="molecule type" value="Genomic_DNA"/>
</dbReference>
<dbReference type="Gene3D" id="3.40.50.1820">
    <property type="entry name" value="alpha/beta hydrolase"/>
    <property type="match status" value="1"/>
</dbReference>